<dbReference type="SUPFAM" id="SSF54593">
    <property type="entry name" value="Glyoxalase/Bleomycin resistance protein/Dihydroxybiphenyl dioxygenase"/>
    <property type="match status" value="1"/>
</dbReference>
<feature type="domain" description="VOC" evidence="1">
    <location>
        <begin position="48"/>
        <end position="159"/>
    </location>
</feature>
<dbReference type="PANTHER" id="PTHR33993:SF14">
    <property type="entry name" value="GB|AAF24581.1"/>
    <property type="match status" value="1"/>
</dbReference>
<dbReference type="InterPro" id="IPR029068">
    <property type="entry name" value="Glyas_Bleomycin-R_OHBP_Dase"/>
</dbReference>
<accession>A0A543BI50</accession>
<name>A0A543BI50_9MICO</name>
<keyword evidence="3" id="KW-1185">Reference proteome</keyword>
<evidence type="ECO:0000313" key="2">
    <source>
        <dbReference type="EMBL" id="TQL84527.1"/>
    </source>
</evidence>
<gene>
    <name evidence="2" type="ORF">FB560_0114</name>
</gene>
<dbReference type="EMBL" id="VFOX01000001">
    <property type="protein sequence ID" value="TQL84527.1"/>
    <property type="molecule type" value="Genomic_DNA"/>
</dbReference>
<evidence type="ECO:0000313" key="3">
    <source>
        <dbReference type="Proteomes" id="UP000317209"/>
    </source>
</evidence>
<dbReference type="AlphaFoldDB" id="A0A543BI50"/>
<protein>
    <recommendedName>
        <fullName evidence="1">VOC domain-containing protein</fullName>
    </recommendedName>
</protein>
<dbReference type="PROSITE" id="PS51819">
    <property type="entry name" value="VOC"/>
    <property type="match status" value="1"/>
</dbReference>
<reference evidence="2 3" key="1">
    <citation type="submission" date="2019-06" db="EMBL/GenBank/DDBJ databases">
        <title>Sequencing the genomes of 1000 actinobacteria strains.</title>
        <authorList>
            <person name="Klenk H.-P."/>
        </authorList>
    </citation>
    <scope>NUCLEOTIDE SEQUENCE [LARGE SCALE GENOMIC DNA]</scope>
    <source>
        <strain evidence="2 3">DSM 20169</strain>
    </source>
</reference>
<proteinExistence type="predicted"/>
<dbReference type="Proteomes" id="UP000317209">
    <property type="component" value="Unassembled WGS sequence"/>
</dbReference>
<comment type="caution">
    <text evidence="2">The sequence shown here is derived from an EMBL/GenBank/DDBJ whole genome shotgun (WGS) entry which is preliminary data.</text>
</comment>
<dbReference type="Pfam" id="PF18029">
    <property type="entry name" value="Glyoxalase_6"/>
    <property type="match status" value="1"/>
</dbReference>
<dbReference type="InterPro" id="IPR037523">
    <property type="entry name" value="VOC_core"/>
</dbReference>
<dbReference type="Gene3D" id="3.10.180.10">
    <property type="entry name" value="2,3-Dihydroxybiphenyl 1,2-Dioxygenase, domain 1"/>
    <property type="match status" value="1"/>
</dbReference>
<organism evidence="2 3">
    <name type="scientific">Microbacterium saperdae</name>
    <dbReference type="NCBI Taxonomy" id="69368"/>
    <lineage>
        <taxon>Bacteria</taxon>
        <taxon>Bacillati</taxon>
        <taxon>Actinomycetota</taxon>
        <taxon>Actinomycetes</taxon>
        <taxon>Micrococcales</taxon>
        <taxon>Microbacteriaceae</taxon>
        <taxon>Microbacterium</taxon>
    </lineage>
</organism>
<dbReference type="PANTHER" id="PTHR33993">
    <property type="entry name" value="GLYOXALASE-RELATED"/>
    <property type="match status" value="1"/>
</dbReference>
<sequence>MTGVVQAESHIRASTHAHLREDGVPGGGAAAHTDCVGSAKGSIMAHGDITHIDIPVSDLGAATTFYSQLFGWSISEPPGFEGYPMWRAPNDLSGGGLAPRSEGFTQPRSYVEVDSIDDTIAAAIAAGGSVAMEKQPITETSAWAVIVDPDGNHIGLFDGVVSMD</sequence>
<dbReference type="InterPro" id="IPR052164">
    <property type="entry name" value="Anthracycline_SecMetBiosynth"/>
</dbReference>
<evidence type="ECO:0000259" key="1">
    <source>
        <dbReference type="PROSITE" id="PS51819"/>
    </source>
</evidence>
<dbReference type="InterPro" id="IPR041581">
    <property type="entry name" value="Glyoxalase_6"/>
</dbReference>